<reference evidence="1 2" key="1">
    <citation type="journal article" date="2012" name="PLoS Pathog.">
        <title>Diverse lifestyles and strategies of plant pathogenesis encoded in the genomes of eighteen Dothideomycetes fungi.</title>
        <authorList>
            <person name="Ohm R.A."/>
            <person name="Feau N."/>
            <person name="Henrissat B."/>
            <person name="Schoch C.L."/>
            <person name="Horwitz B.A."/>
            <person name="Barry K.W."/>
            <person name="Condon B.J."/>
            <person name="Copeland A.C."/>
            <person name="Dhillon B."/>
            <person name="Glaser F."/>
            <person name="Hesse C.N."/>
            <person name="Kosti I."/>
            <person name="LaButti K."/>
            <person name="Lindquist E.A."/>
            <person name="Lucas S."/>
            <person name="Salamov A.A."/>
            <person name="Bradshaw R.E."/>
            <person name="Ciuffetti L."/>
            <person name="Hamelin R.C."/>
            <person name="Kema G.H.J."/>
            <person name="Lawrence C."/>
            <person name="Scott J.A."/>
            <person name="Spatafora J.W."/>
            <person name="Turgeon B.G."/>
            <person name="de Wit P.J.G.M."/>
            <person name="Zhong S."/>
            <person name="Goodwin S.B."/>
            <person name="Grigoriev I.V."/>
        </authorList>
    </citation>
    <scope>NUCLEOTIDE SEQUENCE [LARGE SCALE GENOMIC DNA]</scope>
    <source>
        <strain evidence="2">28A</strain>
    </source>
</reference>
<evidence type="ECO:0000313" key="2">
    <source>
        <dbReference type="Proteomes" id="UP000016935"/>
    </source>
</evidence>
<dbReference type="EMBL" id="KB908615">
    <property type="protein sequence ID" value="EOA86005.1"/>
    <property type="molecule type" value="Genomic_DNA"/>
</dbReference>
<reference evidence="1 2" key="2">
    <citation type="journal article" date="2013" name="PLoS Genet.">
        <title>Comparative genome structure, secondary metabolite, and effector coding capacity across Cochliobolus pathogens.</title>
        <authorList>
            <person name="Condon B.J."/>
            <person name="Leng Y."/>
            <person name="Wu D."/>
            <person name="Bushley K.E."/>
            <person name="Ohm R.A."/>
            <person name="Otillar R."/>
            <person name="Martin J."/>
            <person name="Schackwitz W."/>
            <person name="Grimwood J."/>
            <person name="MohdZainudin N."/>
            <person name="Xue C."/>
            <person name="Wang R."/>
            <person name="Manning V.A."/>
            <person name="Dhillon B."/>
            <person name="Tu Z.J."/>
            <person name="Steffenson B.J."/>
            <person name="Salamov A."/>
            <person name="Sun H."/>
            <person name="Lowry S."/>
            <person name="LaButti K."/>
            <person name="Han J."/>
            <person name="Copeland A."/>
            <person name="Lindquist E."/>
            <person name="Barry K."/>
            <person name="Schmutz J."/>
            <person name="Baker S.E."/>
            <person name="Ciuffetti L.M."/>
            <person name="Grigoriev I.V."/>
            <person name="Zhong S."/>
            <person name="Turgeon B.G."/>
        </authorList>
    </citation>
    <scope>NUCLEOTIDE SEQUENCE [LARGE SCALE GENOMIC DNA]</scope>
    <source>
        <strain evidence="2">28A</strain>
    </source>
</reference>
<evidence type="ECO:0000313" key="1">
    <source>
        <dbReference type="EMBL" id="EOA86005.1"/>
    </source>
</evidence>
<protein>
    <submittedName>
        <fullName evidence="1">Uncharacterized protein</fullName>
    </submittedName>
</protein>
<name>R0ILS0_EXST2</name>
<dbReference type="HOGENOM" id="CLU_2559749_0_0_1"/>
<dbReference type="AlphaFoldDB" id="R0ILS0"/>
<proteinExistence type="predicted"/>
<gene>
    <name evidence="1" type="ORF">SETTUDRAFT_169378</name>
</gene>
<accession>R0ILS0</accession>
<keyword evidence="2" id="KW-1185">Reference proteome</keyword>
<sequence>MPGHESIGIVAHGTASVGILLSRSRQAMGGAEAFRNRNRSVARVFTGLCKAGVEWAHLQPRLDDKHSQDVHGRASRCRCYRP</sequence>
<dbReference type="Proteomes" id="UP000016935">
    <property type="component" value="Unassembled WGS sequence"/>
</dbReference>
<dbReference type="GeneID" id="19400883"/>
<dbReference type="RefSeq" id="XP_008026289.1">
    <property type="nucleotide sequence ID" value="XM_008028098.1"/>
</dbReference>
<organism evidence="1 2">
    <name type="scientific">Exserohilum turcicum (strain 28A)</name>
    <name type="common">Northern leaf blight fungus</name>
    <name type="synonym">Setosphaeria turcica</name>
    <dbReference type="NCBI Taxonomy" id="671987"/>
    <lineage>
        <taxon>Eukaryota</taxon>
        <taxon>Fungi</taxon>
        <taxon>Dikarya</taxon>
        <taxon>Ascomycota</taxon>
        <taxon>Pezizomycotina</taxon>
        <taxon>Dothideomycetes</taxon>
        <taxon>Pleosporomycetidae</taxon>
        <taxon>Pleosporales</taxon>
        <taxon>Pleosporineae</taxon>
        <taxon>Pleosporaceae</taxon>
        <taxon>Exserohilum</taxon>
    </lineage>
</organism>